<reference evidence="11 12" key="1">
    <citation type="submission" date="2019-11" db="EMBL/GenBank/DDBJ databases">
        <title>Whole genome sequence of Oryza granulata.</title>
        <authorList>
            <person name="Li W."/>
        </authorList>
    </citation>
    <scope>NUCLEOTIDE SEQUENCE [LARGE SCALE GENOMIC DNA]</scope>
    <source>
        <strain evidence="12">cv. Menghai</strain>
        <tissue evidence="11">Leaf</tissue>
    </source>
</reference>
<keyword evidence="12" id="KW-1185">Reference proteome</keyword>
<feature type="domain" description="Carbohydrate kinase PfkB" evidence="10">
    <location>
        <begin position="188"/>
        <end position="448"/>
    </location>
</feature>
<keyword evidence="6" id="KW-0418">Kinase</keyword>
<keyword evidence="5" id="KW-0808">Transferase</keyword>
<dbReference type="GO" id="GO:0016301">
    <property type="term" value="F:kinase activity"/>
    <property type="evidence" value="ECO:0007669"/>
    <property type="project" value="UniProtKB-KW"/>
</dbReference>
<dbReference type="GO" id="GO:0009658">
    <property type="term" value="P:chloroplast organization"/>
    <property type="evidence" value="ECO:0007669"/>
    <property type="project" value="TreeGrafter"/>
</dbReference>
<dbReference type="InterPro" id="IPR029056">
    <property type="entry name" value="Ribokinase-like"/>
</dbReference>
<evidence type="ECO:0000256" key="4">
    <source>
        <dbReference type="ARBA" id="ARBA00022640"/>
    </source>
</evidence>
<evidence type="ECO:0000256" key="6">
    <source>
        <dbReference type="ARBA" id="ARBA00022777"/>
    </source>
</evidence>
<comment type="function">
    <text evidence="8">Required for proper chloroplast development, most likely through regulating plastid-encoded polymerase (PEP) dependent chloroplast transcription. Acts as a component of the transcriptionally active plastid chromosome that is required for plastid gene expression.</text>
</comment>
<dbReference type="PANTHER" id="PTHR43085:SF2">
    <property type="entry name" value="FRUCTOKINASE-LIKE 2, CHLOROPLASTIC"/>
    <property type="match status" value="1"/>
</dbReference>
<comment type="subcellular location">
    <subcellularLocation>
        <location evidence="1">Plastid</location>
        <location evidence="1">Chloroplast</location>
    </subcellularLocation>
</comment>
<dbReference type="InterPro" id="IPR050306">
    <property type="entry name" value="PfkB_Carbo_kinase"/>
</dbReference>
<dbReference type="GO" id="GO:0042793">
    <property type="term" value="P:plastid transcription"/>
    <property type="evidence" value="ECO:0007669"/>
    <property type="project" value="TreeGrafter"/>
</dbReference>
<comment type="similarity">
    <text evidence="2">Belongs to the carbohydrate kinase PfkB family.</text>
</comment>
<feature type="compositionally biased region" description="Basic residues" evidence="9">
    <location>
        <begin position="25"/>
        <end position="36"/>
    </location>
</feature>
<dbReference type="OrthoDB" id="415590at2759"/>
<evidence type="ECO:0000256" key="1">
    <source>
        <dbReference type="ARBA" id="ARBA00004229"/>
    </source>
</evidence>
<dbReference type="InterPro" id="IPR011611">
    <property type="entry name" value="PfkB_dom"/>
</dbReference>
<dbReference type="Pfam" id="PF00294">
    <property type="entry name" value="PfkB"/>
    <property type="match status" value="1"/>
</dbReference>
<sequence length="531" mass="59218">MAKKSSQDVAEGSSDEESDDETSKTKKRAPRRGRKKTTIEASEGETQEGQVSTEDGSPEGTKKIKRRGRKKAETTASSSEEKDKAKEPKKRGRRKVKTVEELGDNEREDQSKDLVPSNDRQEKISANDLESKIASLLLEDTDDIDSLVPLVCCFGPAKYSFIPSGRPANRLINQEIHEGMKDMFWSPDEFARAPGGSLSNVALALAATGGRVEFMGKLGDDEYGQSILYHLNINGVQTRSVKMDPSAFTAMSLMKVTGRDSLKMSCAKPCAEDCFVQSDINPAVLKEAKMFYYNSSALLEPSMQSSLLKAIEVSKKFGAVTFFDLNLPLPLWSSSKETKSLVKEAWEAADIIEITKQELEFLCGIKPSEKFDTRDNDKSKFTHYSPEVVMKLWHENLQVLFVTNGTSKIHYYTKEHNGWVRGTEDAPITPFTSDMSQSGDAIVAALMKMLTINPHLVTDKVYLHNAIKHAITCGVIDQWLLARERGFLPRESADPGSEQYGVRFVTEKEYRTLPDSIQSEDSSQSELLYVE</sequence>
<feature type="compositionally biased region" description="Basic residues" evidence="9">
    <location>
        <begin position="87"/>
        <end position="96"/>
    </location>
</feature>
<dbReference type="FunFam" id="3.40.1190.20:FF:000021">
    <property type="entry name" value="Fructokinase-like 2, chloroplastic"/>
    <property type="match status" value="1"/>
</dbReference>
<evidence type="ECO:0000256" key="7">
    <source>
        <dbReference type="ARBA" id="ARBA00022946"/>
    </source>
</evidence>
<organism evidence="11 12">
    <name type="scientific">Oryza meyeriana var. granulata</name>
    <dbReference type="NCBI Taxonomy" id="110450"/>
    <lineage>
        <taxon>Eukaryota</taxon>
        <taxon>Viridiplantae</taxon>
        <taxon>Streptophyta</taxon>
        <taxon>Embryophyta</taxon>
        <taxon>Tracheophyta</taxon>
        <taxon>Spermatophyta</taxon>
        <taxon>Magnoliopsida</taxon>
        <taxon>Liliopsida</taxon>
        <taxon>Poales</taxon>
        <taxon>Poaceae</taxon>
        <taxon>BOP clade</taxon>
        <taxon>Oryzoideae</taxon>
        <taxon>Oryzeae</taxon>
        <taxon>Oryzinae</taxon>
        <taxon>Oryza</taxon>
        <taxon>Oryza meyeriana</taxon>
    </lineage>
</organism>
<dbReference type="CDD" id="cd01167">
    <property type="entry name" value="bac_FRK"/>
    <property type="match status" value="1"/>
</dbReference>
<feature type="region of interest" description="Disordered" evidence="9">
    <location>
        <begin position="1"/>
        <end position="123"/>
    </location>
</feature>
<evidence type="ECO:0000256" key="8">
    <source>
        <dbReference type="ARBA" id="ARBA00058434"/>
    </source>
</evidence>
<dbReference type="EMBL" id="SPHZ02000004">
    <property type="protein sequence ID" value="KAF0921754.1"/>
    <property type="molecule type" value="Genomic_DNA"/>
</dbReference>
<gene>
    <name evidence="11" type="ORF">E2562_017020</name>
</gene>
<keyword evidence="4" id="KW-0934">Plastid</keyword>
<keyword evidence="7" id="KW-0809">Transit peptide</keyword>
<keyword evidence="3" id="KW-0150">Chloroplast</keyword>
<protein>
    <recommendedName>
        <fullName evidence="10">Carbohydrate kinase PfkB domain-containing protein</fullName>
    </recommendedName>
</protein>
<accession>A0A6G1EBC6</accession>
<comment type="caution">
    <text evidence="11">The sequence shown here is derived from an EMBL/GenBank/DDBJ whole genome shotgun (WGS) entry which is preliminary data.</text>
</comment>
<dbReference type="SUPFAM" id="SSF53613">
    <property type="entry name" value="Ribokinase-like"/>
    <property type="match status" value="1"/>
</dbReference>
<evidence type="ECO:0000256" key="3">
    <source>
        <dbReference type="ARBA" id="ARBA00022528"/>
    </source>
</evidence>
<evidence type="ECO:0000313" key="11">
    <source>
        <dbReference type="EMBL" id="KAF0921754.1"/>
    </source>
</evidence>
<dbReference type="GO" id="GO:0042644">
    <property type="term" value="C:chloroplast nucleoid"/>
    <property type="evidence" value="ECO:0007669"/>
    <property type="project" value="UniProtKB-ARBA"/>
</dbReference>
<evidence type="ECO:0000256" key="5">
    <source>
        <dbReference type="ARBA" id="ARBA00022679"/>
    </source>
</evidence>
<dbReference type="Gene3D" id="3.40.1190.20">
    <property type="match status" value="1"/>
</dbReference>
<dbReference type="Proteomes" id="UP000479710">
    <property type="component" value="Unassembled WGS sequence"/>
</dbReference>
<dbReference type="PANTHER" id="PTHR43085">
    <property type="entry name" value="HEXOKINASE FAMILY MEMBER"/>
    <property type="match status" value="1"/>
</dbReference>
<evidence type="ECO:0000259" key="10">
    <source>
        <dbReference type="Pfam" id="PF00294"/>
    </source>
</evidence>
<feature type="compositionally biased region" description="Basic and acidic residues" evidence="9">
    <location>
        <begin position="97"/>
        <end position="112"/>
    </location>
</feature>
<proteinExistence type="inferred from homology"/>
<name>A0A6G1EBC6_9ORYZ</name>
<dbReference type="GO" id="GO:0009662">
    <property type="term" value="P:etioplast organization"/>
    <property type="evidence" value="ECO:0007669"/>
    <property type="project" value="TreeGrafter"/>
</dbReference>
<dbReference type="AlphaFoldDB" id="A0A6G1EBC6"/>
<evidence type="ECO:0000256" key="2">
    <source>
        <dbReference type="ARBA" id="ARBA00010688"/>
    </source>
</evidence>
<evidence type="ECO:0000256" key="9">
    <source>
        <dbReference type="SAM" id="MobiDB-lite"/>
    </source>
</evidence>
<evidence type="ECO:0000313" key="12">
    <source>
        <dbReference type="Proteomes" id="UP000479710"/>
    </source>
</evidence>